<name>A0A4V3HCS4_9BACL</name>
<dbReference type="GO" id="GO:0003677">
    <property type="term" value="F:DNA binding"/>
    <property type="evidence" value="ECO:0007669"/>
    <property type="project" value="UniProtKB-UniRule"/>
</dbReference>
<dbReference type="Proteomes" id="UP000294581">
    <property type="component" value="Unassembled WGS sequence"/>
</dbReference>
<evidence type="ECO:0000256" key="1">
    <source>
        <dbReference type="PROSITE-ProRule" id="PRU01076"/>
    </source>
</evidence>
<dbReference type="EMBL" id="SORF01000039">
    <property type="protein sequence ID" value="TDY38194.1"/>
    <property type="molecule type" value="Genomic_DNA"/>
</dbReference>
<keyword evidence="4" id="KW-1185">Reference proteome</keyword>
<proteinExistence type="predicted"/>
<keyword evidence="1" id="KW-0238">DNA-binding</keyword>
<evidence type="ECO:0000313" key="4">
    <source>
        <dbReference type="Proteomes" id="UP000294581"/>
    </source>
</evidence>
<sequence>MYFANKDIRHVELEVCVMRKSVGIVRKLDALHRVILPKSLRDTLDIPAYTSVEVFIEEDCVVLRKYSPGCVFCGQIDGTSLFRHRPICETCRQELTQWSRERTSVPR</sequence>
<dbReference type="PANTHER" id="PTHR36432:SF4">
    <property type="entry name" value="TRANSITION STATE REGULATOR ABH-RELATED"/>
    <property type="match status" value="1"/>
</dbReference>
<dbReference type="InterPro" id="IPR052731">
    <property type="entry name" value="B_subtilis_Trans_State_Reg"/>
</dbReference>
<feature type="domain" description="SpoVT-AbrB" evidence="2">
    <location>
        <begin position="23"/>
        <end position="68"/>
    </location>
</feature>
<dbReference type="PANTHER" id="PTHR36432">
    <property type="match status" value="1"/>
</dbReference>
<dbReference type="Gene3D" id="2.10.260.10">
    <property type="match status" value="1"/>
</dbReference>
<dbReference type="InterPro" id="IPR037914">
    <property type="entry name" value="SpoVT-AbrB_sf"/>
</dbReference>
<accession>A0A4V3HCS4</accession>
<dbReference type="PROSITE" id="PS51740">
    <property type="entry name" value="SPOVT_ABRB"/>
    <property type="match status" value="1"/>
</dbReference>
<comment type="caution">
    <text evidence="3">The sequence shown here is derived from an EMBL/GenBank/DDBJ whole genome shotgun (WGS) entry which is preliminary data.</text>
</comment>
<dbReference type="RefSeq" id="WP_284200375.1">
    <property type="nucleotide sequence ID" value="NZ_BSUS01000004.1"/>
</dbReference>
<dbReference type="InterPro" id="IPR007159">
    <property type="entry name" value="SpoVT-AbrB_dom"/>
</dbReference>
<protein>
    <submittedName>
        <fullName evidence="3">Transcriptional pleiotropic regulator of transition state genes</fullName>
    </submittedName>
</protein>
<organism evidence="3 4">
    <name type="scientific">Alicyclobacillus sacchari</name>
    <dbReference type="NCBI Taxonomy" id="392010"/>
    <lineage>
        <taxon>Bacteria</taxon>
        <taxon>Bacillati</taxon>
        <taxon>Bacillota</taxon>
        <taxon>Bacilli</taxon>
        <taxon>Bacillales</taxon>
        <taxon>Alicyclobacillaceae</taxon>
        <taxon>Alicyclobacillus</taxon>
    </lineage>
</organism>
<reference evidence="3 4" key="1">
    <citation type="submission" date="2019-03" db="EMBL/GenBank/DDBJ databases">
        <title>Genomic Encyclopedia of Type Strains, Phase IV (KMG-IV): sequencing the most valuable type-strain genomes for metagenomic binning, comparative biology and taxonomic classification.</title>
        <authorList>
            <person name="Goeker M."/>
        </authorList>
    </citation>
    <scope>NUCLEOTIDE SEQUENCE [LARGE SCALE GENOMIC DNA]</scope>
    <source>
        <strain evidence="3 4">DSM 17974</strain>
    </source>
</reference>
<dbReference type="SUPFAM" id="SSF89447">
    <property type="entry name" value="AbrB/MazE/MraZ-like"/>
    <property type="match status" value="1"/>
</dbReference>
<dbReference type="AlphaFoldDB" id="A0A4V3HCS4"/>
<evidence type="ECO:0000259" key="2">
    <source>
        <dbReference type="PROSITE" id="PS51740"/>
    </source>
</evidence>
<gene>
    <name evidence="3" type="ORF">C7445_1391</name>
</gene>
<evidence type="ECO:0000313" key="3">
    <source>
        <dbReference type="EMBL" id="TDY38194.1"/>
    </source>
</evidence>